<dbReference type="Proteomes" id="UP000284375">
    <property type="component" value="Unassembled WGS sequence"/>
</dbReference>
<comment type="caution">
    <text evidence="2">The sequence shown here is derived from an EMBL/GenBank/DDBJ whole genome shotgun (WGS) entry which is preliminary data.</text>
</comment>
<keyword evidence="3" id="KW-1185">Reference proteome</keyword>
<evidence type="ECO:0000256" key="1">
    <source>
        <dbReference type="SAM" id="MobiDB-lite"/>
    </source>
</evidence>
<sequence>MSHQTKDYATSTYSESSAYSYSKPSEEPRNMKTKRSLKQRAKDAIKDIGTSPFQYDDEKEARSFAWIATMPPSRI</sequence>
<evidence type="ECO:0000313" key="3">
    <source>
        <dbReference type="Proteomes" id="UP000284375"/>
    </source>
</evidence>
<dbReference type="OrthoDB" id="5232757at2759"/>
<evidence type="ECO:0000313" key="2">
    <source>
        <dbReference type="EMBL" id="ROV91318.1"/>
    </source>
</evidence>
<organism evidence="2 3">
    <name type="scientific">Cytospora chrysosperma</name>
    <name type="common">Cytospora canker fungus</name>
    <name type="synonym">Sphaeria chrysosperma</name>
    <dbReference type="NCBI Taxonomy" id="252740"/>
    <lineage>
        <taxon>Eukaryota</taxon>
        <taxon>Fungi</taxon>
        <taxon>Dikarya</taxon>
        <taxon>Ascomycota</taxon>
        <taxon>Pezizomycotina</taxon>
        <taxon>Sordariomycetes</taxon>
        <taxon>Sordariomycetidae</taxon>
        <taxon>Diaporthales</taxon>
        <taxon>Cytosporaceae</taxon>
        <taxon>Cytospora</taxon>
    </lineage>
</organism>
<feature type="compositionally biased region" description="Low complexity" evidence="1">
    <location>
        <begin position="8"/>
        <end position="23"/>
    </location>
</feature>
<accession>A0A423VK68</accession>
<dbReference type="AlphaFoldDB" id="A0A423VK68"/>
<reference evidence="2 3" key="1">
    <citation type="submission" date="2015-09" db="EMBL/GenBank/DDBJ databases">
        <title>Host preference determinants of Valsa canker pathogens revealed by comparative genomics.</title>
        <authorList>
            <person name="Yin Z."/>
            <person name="Huang L."/>
        </authorList>
    </citation>
    <scope>NUCLEOTIDE SEQUENCE [LARGE SCALE GENOMIC DNA]</scope>
    <source>
        <strain evidence="2 3">YSFL</strain>
    </source>
</reference>
<feature type="region of interest" description="Disordered" evidence="1">
    <location>
        <begin position="1"/>
        <end position="42"/>
    </location>
</feature>
<proteinExistence type="predicted"/>
<dbReference type="EMBL" id="LJZO01000044">
    <property type="protein sequence ID" value="ROV91318.1"/>
    <property type="molecule type" value="Genomic_DNA"/>
</dbReference>
<name>A0A423VK68_CYTCH</name>
<gene>
    <name evidence="2" type="ORF">VSDG_07767</name>
</gene>
<protein>
    <submittedName>
        <fullName evidence="2">Uncharacterized protein</fullName>
    </submittedName>
</protein>